<dbReference type="OrthoDB" id="6153946at2759"/>
<proteinExistence type="predicted"/>
<dbReference type="PANTHER" id="PTHR31912:SF34">
    <property type="entry name" value="NOTOCHORD-RELATED PROTEIN"/>
    <property type="match status" value="1"/>
</dbReference>
<evidence type="ECO:0000313" key="1">
    <source>
        <dbReference type="EnsemblMetazoa" id="Aqu2.1.34747_001"/>
    </source>
</evidence>
<sequence>MLGKVLKFCKKYNILKYKSASNEFCSVAHEEYMSFIAKHPLKSSNIPVVMAPIYLYSDDMSGNRSKKWNKFDAWCTSLACLPKEYAQDIYLLCCSNRTNAVQMSEPLVNDLLSLEKGICVYDYLTKSDILVLAPVISILCNNVVNHLGSTAIKLCRICNTSDGSVIGQLRSKENELKSMAMIAAEPTEQRKNILRKTYGLRENPNPLFKLSVDFFKSTPVESLHTILLGACKYLLRQFMKDRSSAEKKKYWLESMLSHIVAFHVGSQEILLTITSFLLGGI</sequence>
<accession>A0A1X7V5E9</accession>
<protein>
    <submittedName>
        <fullName evidence="1">Uncharacterized protein</fullName>
    </submittedName>
</protein>
<name>A0A1X7V5E9_AMPQE</name>
<dbReference type="PANTHER" id="PTHR31912">
    <property type="entry name" value="IP13529P"/>
    <property type="match status" value="1"/>
</dbReference>
<dbReference type="InParanoid" id="A0A1X7V5E9"/>
<reference evidence="1" key="1">
    <citation type="submission" date="2017-05" db="UniProtKB">
        <authorList>
            <consortium name="EnsemblMetazoa"/>
        </authorList>
    </citation>
    <scope>IDENTIFICATION</scope>
</reference>
<organism evidence="1">
    <name type="scientific">Amphimedon queenslandica</name>
    <name type="common">Sponge</name>
    <dbReference type="NCBI Taxonomy" id="400682"/>
    <lineage>
        <taxon>Eukaryota</taxon>
        <taxon>Metazoa</taxon>
        <taxon>Porifera</taxon>
        <taxon>Demospongiae</taxon>
        <taxon>Heteroscleromorpha</taxon>
        <taxon>Haplosclerida</taxon>
        <taxon>Niphatidae</taxon>
        <taxon>Amphimedon</taxon>
    </lineage>
</organism>
<dbReference type="EnsemblMetazoa" id="Aqu2.1.34747_001">
    <property type="protein sequence ID" value="Aqu2.1.34747_001"/>
    <property type="gene ID" value="Aqu2.1.34747"/>
</dbReference>
<dbReference type="AlphaFoldDB" id="A0A1X7V5E9"/>